<protein>
    <submittedName>
        <fullName evidence="1">5-carboxymethyl-2-hydroxymuconate Delta-isomerase</fullName>
    </submittedName>
</protein>
<dbReference type="InterPro" id="IPR004220">
    <property type="entry name" value="5-COMe_2-OHmuconate_Isoase"/>
</dbReference>
<name>A0A6C0U8K7_9GAMM</name>
<reference evidence="1 2" key="1">
    <citation type="submission" date="2020-02" db="EMBL/GenBank/DDBJ databases">
        <title>Genome sequencing for Kineobactrum sp. M2.</title>
        <authorList>
            <person name="Park S.-J."/>
        </authorList>
    </citation>
    <scope>NUCLEOTIDE SEQUENCE [LARGE SCALE GENOMIC DNA]</scope>
    <source>
        <strain evidence="1 2">M2</strain>
    </source>
</reference>
<evidence type="ECO:0000313" key="2">
    <source>
        <dbReference type="Proteomes" id="UP000477680"/>
    </source>
</evidence>
<dbReference type="AlphaFoldDB" id="A0A6C0U8K7"/>
<dbReference type="PANTHER" id="PTHR37950">
    <property type="entry name" value="4-HYDROXYPHENYLACETATE CATABOLISM PROTEIN"/>
    <property type="match status" value="1"/>
</dbReference>
<dbReference type="SUPFAM" id="SSF55331">
    <property type="entry name" value="Tautomerase/MIF"/>
    <property type="match status" value="1"/>
</dbReference>
<dbReference type="KEGG" id="kim:G3T16_11045"/>
<dbReference type="EMBL" id="CP048711">
    <property type="protein sequence ID" value="QIB65874.1"/>
    <property type="molecule type" value="Genomic_DNA"/>
</dbReference>
<evidence type="ECO:0000313" key="1">
    <source>
        <dbReference type="EMBL" id="QIB65874.1"/>
    </source>
</evidence>
<dbReference type="InterPro" id="IPR014347">
    <property type="entry name" value="Tautomerase/MIF_sf"/>
</dbReference>
<dbReference type="PANTHER" id="PTHR37950:SF1">
    <property type="entry name" value="4-HYDROXYPHENYLACETATE CATABOLISM PROTEIN"/>
    <property type="match status" value="1"/>
</dbReference>
<keyword evidence="1" id="KW-0413">Isomerase</keyword>
<dbReference type="GO" id="GO:0008704">
    <property type="term" value="F:5-carboxymethyl-2-hydroxymuconate delta-isomerase activity"/>
    <property type="evidence" value="ECO:0007669"/>
    <property type="project" value="InterPro"/>
</dbReference>
<sequence>MAHFIYEYSANLPAEQLNLAALMQKMHRVAADSGVFPLAGIRSRALRCEEFRVGDGSPDNGFVNLSVKVGHGRDLDTRMTVGEQLFDTLIQHLQPLLDSRPLAVSFEMRELDPDVKFNRKSL</sequence>
<organism evidence="1 2">
    <name type="scientific">Kineobactrum salinum</name>
    <dbReference type="NCBI Taxonomy" id="2708301"/>
    <lineage>
        <taxon>Bacteria</taxon>
        <taxon>Pseudomonadati</taxon>
        <taxon>Pseudomonadota</taxon>
        <taxon>Gammaproteobacteria</taxon>
        <taxon>Cellvibrionales</taxon>
        <taxon>Halieaceae</taxon>
        <taxon>Kineobactrum</taxon>
    </lineage>
</organism>
<accession>A0A6C0U8K7</accession>
<dbReference type="RefSeq" id="WP_163495315.1">
    <property type="nucleotide sequence ID" value="NZ_CP048711.1"/>
</dbReference>
<gene>
    <name evidence="1" type="ORF">G3T16_11045</name>
</gene>
<keyword evidence="2" id="KW-1185">Reference proteome</keyword>
<dbReference type="CDD" id="cd00580">
    <property type="entry name" value="CHMI"/>
    <property type="match status" value="1"/>
</dbReference>
<dbReference type="Gene3D" id="3.30.429.10">
    <property type="entry name" value="Macrophage Migration Inhibitory Factor"/>
    <property type="match status" value="1"/>
</dbReference>
<dbReference type="Proteomes" id="UP000477680">
    <property type="component" value="Chromosome"/>
</dbReference>
<dbReference type="Pfam" id="PF02962">
    <property type="entry name" value="CHMI"/>
    <property type="match status" value="1"/>
</dbReference>
<proteinExistence type="predicted"/>